<keyword evidence="7 14" id="KW-0931">ER-Golgi transport</keyword>
<evidence type="ECO:0000256" key="7">
    <source>
        <dbReference type="ARBA" id="ARBA00022892"/>
    </source>
</evidence>
<comment type="function">
    <text evidence="13">The coatomer is a cytosolic protein complex that binds to dilysine motifs and reversibly associates with Golgi non-clathrin-coated vesicles, which further mediate biosynthetic protein transport from the ER, via the Golgi up to the trans Golgi network. Coatomer complex is required for budding from Golgi membranes, and is essential for the retrograde Golgi-to-ER transport of dilysine-tagged proteins. Required for limiting lipid storage in lipid droplets.</text>
</comment>
<dbReference type="GO" id="GO:0006886">
    <property type="term" value="P:intracellular protein transport"/>
    <property type="evidence" value="ECO:0007669"/>
    <property type="project" value="InterPro"/>
</dbReference>
<dbReference type="InterPro" id="IPR011710">
    <property type="entry name" value="Coatomer_bsu_C"/>
</dbReference>
<dbReference type="Pfam" id="PF14806">
    <property type="entry name" value="Coatomer_b_Cpla"/>
    <property type="match status" value="1"/>
</dbReference>
<keyword evidence="8 14" id="KW-0653">Protein transport</keyword>
<dbReference type="AlphaFoldDB" id="A0AAN9TIZ9"/>
<dbReference type="EMBL" id="JBBCAQ010000018">
    <property type="protein sequence ID" value="KAK7595534.1"/>
    <property type="molecule type" value="Genomic_DNA"/>
</dbReference>
<dbReference type="Pfam" id="PF07718">
    <property type="entry name" value="Coatamer_beta_C"/>
    <property type="match status" value="1"/>
</dbReference>
<evidence type="ECO:0000256" key="6">
    <source>
        <dbReference type="ARBA" id="ARBA00022737"/>
    </source>
</evidence>
<dbReference type="PANTHER" id="PTHR10635:SF0">
    <property type="entry name" value="COATOMER SUBUNIT BETA"/>
    <property type="match status" value="1"/>
</dbReference>
<dbReference type="InterPro" id="IPR016024">
    <property type="entry name" value="ARM-type_fold"/>
</dbReference>
<keyword evidence="5 14" id="KW-0963">Cytoplasm</keyword>
<evidence type="ECO:0000256" key="11">
    <source>
        <dbReference type="ARBA" id="ARBA00023329"/>
    </source>
</evidence>
<name>A0AAN9TIZ9_9HEMI</name>
<dbReference type="SUPFAM" id="SSF48371">
    <property type="entry name" value="ARM repeat"/>
    <property type="match status" value="1"/>
</dbReference>
<dbReference type="InterPro" id="IPR011989">
    <property type="entry name" value="ARM-like"/>
</dbReference>
<evidence type="ECO:0000256" key="4">
    <source>
        <dbReference type="ARBA" id="ARBA00022448"/>
    </source>
</evidence>
<gene>
    <name evidence="19" type="ORF">V9T40_013359</name>
</gene>
<feature type="domain" description="Clathrin/coatomer adaptor adaptin-like N-terminal" evidence="16">
    <location>
        <begin position="22"/>
        <end position="542"/>
    </location>
</feature>
<evidence type="ECO:0000259" key="18">
    <source>
        <dbReference type="Pfam" id="PF14806"/>
    </source>
</evidence>
<evidence type="ECO:0000256" key="8">
    <source>
        <dbReference type="ARBA" id="ARBA00022927"/>
    </source>
</evidence>
<dbReference type="Pfam" id="PF01602">
    <property type="entry name" value="Adaptin_N"/>
    <property type="match status" value="1"/>
</dbReference>
<feature type="domain" description="Coatomer beta subunit C-terminal" evidence="17">
    <location>
        <begin position="670"/>
        <end position="814"/>
    </location>
</feature>
<dbReference type="GO" id="GO:0030126">
    <property type="term" value="C:COPI vesicle coat"/>
    <property type="evidence" value="ECO:0007669"/>
    <property type="project" value="InterPro"/>
</dbReference>
<evidence type="ECO:0000256" key="13">
    <source>
        <dbReference type="ARBA" id="ARBA00058599"/>
    </source>
</evidence>
<dbReference type="InterPro" id="IPR029446">
    <property type="entry name" value="COPB1_appendage_platform_dom"/>
</dbReference>
<accession>A0AAN9TIZ9</accession>
<reference evidence="19 20" key="1">
    <citation type="submission" date="2024-03" db="EMBL/GenBank/DDBJ databases">
        <title>Adaptation during the transition from Ophiocordyceps entomopathogen to insect associate is accompanied by gene loss and intensified selection.</title>
        <authorList>
            <person name="Ward C.M."/>
            <person name="Onetto C.A."/>
            <person name="Borneman A.R."/>
        </authorList>
    </citation>
    <scope>NUCLEOTIDE SEQUENCE [LARGE SCALE GENOMIC DNA]</scope>
    <source>
        <strain evidence="19">AWRI1</strain>
        <tissue evidence="19">Single Adult Female</tissue>
    </source>
</reference>
<keyword evidence="20" id="KW-1185">Reference proteome</keyword>
<evidence type="ECO:0000256" key="1">
    <source>
        <dbReference type="ARBA" id="ARBA00004255"/>
    </source>
</evidence>
<feature type="region of interest" description="Disordered" evidence="15">
    <location>
        <begin position="500"/>
        <end position="519"/>
    </location>
</feature>
<dbReference type="GO" id="GO:0006888">
    <property type="term" value="P:endoplasmic reticulum to Golgi vesicle-mediated transport"/>
    <property type="evidence" value="ECO:0007669"/>
    <property type="project" value="TreeGrafter"/>
</dbReference>
<organism evidence="19 20">
    <name type="scientific">Parthenolecanium corni</name>
    <dbReference type="NCBI Taxonomy" id="536013"/>
    <lineage>
        <taxon>Eukaryota</taxon>
        <taxon>Metazoa</taxon>
        <taxon>Ecdysozoa</taxon>
        <taxon>Arthropoda</taxon>
        <taxon>Hexapoda</taxon>
        <taxon>Insecta</taxon>
        <taxon>Pterygota</taxon>
        <taxon>Neoptera</taxon>
        <taxon>Paraneoptera</taxon>
        <taxon>Hemiptera</taxon>
        <taxon>Sternorrhyncha</taxon>
        <taxon>Coccoidea</taxon>
        <taxon>Coccidae</taxon>
        <taxon>Parthenolecanium</taxon>
    </lineage>
</organism>
<keyword evidence="9 14" id="KW-0333">Golgi apparatus</keyword>
<evidence type="ECO:0000256" key="15">
    <source>
        <dbReference type="SAM" id="MobiDB-lite"/>
    </source>
</evidence>
<dbReference type="GO" id="GO:0005198">
    <property type="term" value="F:structural molecule activity"/>
    <property type="evidence" value="ECO:0007669"/>
    <property type="project" value="InterPro"/>
</dbReference>
<comment type="subcellular location">
    <subcellularLocation>
        <location evidence="14">Cytoplasm</location>
    </subcellularLocation>
    <subcellularLocation>
        <location evidence="1 14">Golgi apparatus membrane</location>
        <topology evidence="1 14">Peripheral membrane protein</topology>
        <orientation evidence="1 14">Cytoplasmic side</orientation>
    </subcellularLocation>
    <subcellularLocation>
        <location evidence="14">Cytoplasmic vesicle</location>
        <location evidence="14">COPI-coated vesicle membrane</location>
        <topology evidence="14">Peripheral membrane protein</topology>
        <orientation evidence="14">Cytoplasmic side</orientation>
    </subcellularLocation>
</comment>
<feature type="compositionally biased region" description="Low complexity" evidence="15">
    <location>
        <begin position="510"/>
        <end position="519"/>
    </location>
</feature>
<evidence type="ECO:0000256" key="9">
    <source>
        <dbReference type="ARBA" id="ARBA00023034"/>
    </source>
</evidence>
<evidence type="ECO:0000313" key="20">
    <source>
        <dbReference type="Proteomes" id="UP001367676"/>
    </source>
</evidence>
<evidence type="ECO:0000256" key="3">
    <source>
        <dbReference type="ARBA" id="ARBA00017024"/>
    </source>
</evidence>
<dbReference type="GO" id="GO:0000139">
    <property type="term" value="C:Golgi membrane"/>
    <property type="evidence" value="ECO:0007669"/>
    <property type="project" value="UniProtKB-SubCell"/>
</dbReference>
<keyword evidence="11 14" id="KW-0968">Cytoplasmic vesicle</keyword>
<comment type="subunit">
    <text evidence="2 14">Oligomeric complex that consists of at least the alpha, beta, beta', gamma, delta, epsilon and zeta subunits.</text>
</comment>
<evidence type="ECO:0000259" key="17">
    <source>
        <dbReference type="Pfam" id="PF07718"/>
    </source>
</evidence>
<evidence type="ECO:0000256" key="10">
    <source>
        <dbReference type="ARBA" id="ARBA00023136"/>
    </source>
</evidence>
<sequence>MAAIEQPCYTLINFRSDTDTPNEMQLKADLERGDEKCKIEALKKVIHMIANGERLPGLLMIIIRFVLPLQNHLIKKLLLIFWEIVPKTTADGKLLQEMILVCDAYRKDLQHPNEFIRGSTLRFLCKLKEPELLEPLMPAIRACLEHRHSYVRRNAVLAIFTIYRNFEFLMPDAPEVIANFLETEQDMSCKRNAFLMLLHADQEKALSYLASCLDQVTTFGDILQLVIVELIYKVCHANPSERSRFIRCIYNLLNSSSPAVRYEAAGTLVTLSSAPTAIKAAASCYIKLIEKESDNNVKLIVLDRLISLKEHPSHERVLQDLVMDILCVLSSPDLEVRKKTLNLAMELVSSRNIEELVFVLKQEITKTHNMNEHDDTGKYRQLLVRTLHTCSIKFPGVAETIIPALIEFLSDSNELAASDVLVFIREVIQKFENLRPLIISQLLSIFRTIKSIRVHRAALWILGEYAQSIRDITAVVDLLKQSFGSLTMVDDEIRLASGDKIDEEKKDNESSGTSVSSLVTSDGTYASQSIFSSSVSSKKNETRPQMRQYLMDGDFFIGASIGTTLAKLTLRYISHSNDTASNNKFCAESMLIIASILHLGKSGLPSKPISNDDIDRLLITLRVLELKTPEITQVFTKHCRAALSVMLNAKNDEEVVSSKVKEKTGVKVHVDDPLTFMQLSNNRGSEFATTENVFELSLSQAVAGNTTSSQDTQNILSASKLNKVTQLTGFSDPVYAEAYVQVNQYDIVLDVLIVNQTGDTLQNCTLELATLGDLKLVEKPQPIVLAPHDFCNIKANVKVASTENGIIFGNIVYDISGATSDRNVVVLNDIHIDIMDYIVPASCTDTEFRQMWAEFEWENKVSVNTSLTDLHEYLQHLIKSTNMKCLTPEKALSGQCGFMAANMYARSIFGEDALANLSIEKSTNNPDSTVTGHIRIRAKSQGMALSLGDKINMTQKQQPKVSS</sequence>
<dbReference type="GO" id="GO:0006891">
    <property type="term" value="P:intra-Golgi vesicle-mediated transport"/>
    <property type="evidence" value="ECO:0007669"/>
    <property type="project" value="TreeGrafter"/>
</dbReference>
<evidence type="ECO:0000256" key="14">
    <source>
        <dbReference type="PIRNR" id="PIRNR005727"/>
    </source>
</evidence>
<dbReference type="Gene3D" id="1.25.10.10">
    <property type="entry name" value="Leucine-rich Repeat Variant"/>
    <property type="match status" value="1"/>
</dbReference>
<evidence type="ECO:0000259" key="16">
    <source>
        <dbReference type="Pfam" id="PF01602"/>
    </source>
</evidence>
<dbReference type="InterPro" id="IPR016460">
    <property type="entry name" value="COPB1"/>
</dbReference>
<comment type="caution">
    <text evidence="19">The sequence shown here is derived from an EMBL/GenBank/DDBJ whole genome shotgun (WGS) entry which is preliminary data.</text>
</comment>
<proteinExistence type="predicted"/>
<keyword evidence="4 14" id="KW-0813">Transport</keyword>
<dbReference type="InterPro" id="IPR002553">
    <property type="entry name" value="Clathrin/coatomer_adapt-like_N"/>
</dbReference>
<evidence type="ECO:0000313" key="19">
    <source>
        <dbReference type="EMBL" id="KAK7595534.1"/>
    </source>
</evidence>
<keyword evidence="6" id="KW-0677">Repeat</keyword>
<dbReference type="PIRSF" id="PIRSF005727">
    <property type="entry name" value="Coatomer_beta_subunit"/>
    <property type="match status" value="1"/>
</dbReference>
<feature type="compositionally biased region" description="Basic and acidic residues" evidence="15">
    <location>
        <begin position="500"/>
        <end position="509"/>
    </location>
</feature>
<keyword evidence="10 14" id="KW-0472">Membrane</keyword>
<evidence type="ECO:0000256" key="2">
    <source>
        <dbReference type="ARBA" id="ARBA00011775"/>
    </source>
</evidence>
<evidence type="ECO:0000256" key="5">
    <source>
        <dbReference type="ARBA" id="ARBA00022490"/>
    </source>
</evidence>
<protein>
    <recommendedName>
        <fullName evidence="3 14">Coatomer subunit beta</fullName>
    </recommendedName>
    <alternativeName>
        <fullName evidence="12 14">Beta-coat protein</fullName>
    </alternativeName>
</protein>
<feature type="domain" description="Coatomer beta subunit appendage platform" evidence="18">
    <location>
        <begin position="821"/>
        <end position="951"/>
    </location>
</feature>
<dbReference type="FunFam" id="1.25.10.10:FF:000311">
    <property type="entry name" value="Coatomer subunit beta"/>
    <property type="match status" value="1"/>
</dbReference>
<evidence type="ECO:0000256" key="12">
    <source>
        <dbReference type="ARBA" id="ARBA00030841"/>
    </source>
</evidence>
<dbReference type="PANTHER" id="PTHR10635">
    <property type="entry name" value="COATOMER SUBUNIT BETA"/>
    <property type="match status" value="1"/>
</dbReference>
<dbReference type="Proteomes" id="UP001367676">
    <property type="component" value="Unassembled WGS sequence"/>
</dbReference>